<feature type="non-terminal residue" evidence="4">
    <location>
        <position position="84"/>
    </location>
</feature>
<keyword evidence="5" id="KW-1185">Reference proteome</keyword>
<dbReference type="EMBL" id="CAVNYO010000417">
    <property type="protein sequence ID" value="CAK5276982.1"/>
    <property type="molecule type" value="Genomic_DNA"/>
</dbReference>
<evidence type="ECO:0000313" key="3">
    <source>
        <dbReference type="EMBL" id="CAK5266289.1"/>
    </source>
</evidence>
<evidence type="ECO:0000313" key="5">
    <source>
        <dbReference type="Proteomes" id="UP001295794"/>
    </source>
</evidence>
<reference evidence="4" key="1">
    <citation type="submission" date="2023-11" db="EMBL/GenBank/DDBJ databases">
        <authorList>
            <person name="De Vega J J."/>
            <person name="De Vega J J."/>
        </authorList>
    </citation>
    <scope>NUCLEOTIDE SEQUENCE</scope>
</reference>
<feature type="compositionally biased region" description="Basic and acidic residues" evidence="1">
    <location>
        <begin position="44"/>
        <end position="53"/>
    </location>
</feature>
<evidence type="ECO:0000313" key="4">
    <source>
        <dbReference type="EMBL" id="CAK5276982.1"/>
    </source>
</evidence>
<sequence length="84" mass="9128">MTGLSGRYRKGGCASHWLASALRHGSARTSLESPLDCAKSVTRSTEKAWERRRSCTRNGDGPRRLSHMAGSPAPNRVVSKVMST</sequence>
<evidence type="ECO:0000256" key="1">
    <source>
        <dbReference type="SAM" id="MobiDB-lite"/>
    </source>
</evidence>
<gene>
    <name evidence="4" type="ORF">MYCIT1_LOCUS25719</name>
    <name evidence="2" type="ORF">MYCIT1_LOCUS3848</name>
    <name evidence="3" type="ORF">MYCIT1_LOCUS7975</name>
</gene>
<dbReference type="Proteomes" id="UP001295794">
    <property type="component" value="Unassembled WGS sequence"/>
</dbReference>
<proteinExistence type="predicted"/>
<dbReference type="AlphaFoldDB" id="A0AAD2HJH2"/>
<dbReference type="EMBL" id="CAVNYO010000046">
    <property type="protein sequence ID" value="CAK5264019.1"/>
    <property type="molecule type" value="Genomic_DNA"/>
</dbReference>
<comment type="caution">
    <text evidence="4">The sequence shown here is derived from an EMBL/GenBank/DDBJ whole genome shotgun (WGS) entry which is preliminary data.</text>
</comment>
<dbReference type="EMBL" id="CAVNYO010000108">
    <property type="protein sequence ID" value="CAK5266289.1"/>
    <property type="molecule type" value="Genomic_DNA"/>
</dbReference>
<organism evidence="4 5">
    <name type="scientific">Mycena citricolor</name>
    <dbReference type="NCBI Taxonomy" id="2018698"/>
    <lineage>
        <taxon>Eukaryota</taxon>
        <taxon>Fungi</taxon>
        <taxon>Dikarya</taxon>
        <taxon>Basidiomycota</taxon>
        <taxon>Agaricomycotina</taxon>
        <taxon>Agaricomycetes</taxon>
        <taxon>Agaricomycetidae</taxon>
        <taxon>Agaricales</taxon>
        <taxon>Marasmiineae</taxon>
        <taxon>Mycenaceae</taxon>
        <taxon>Mycena</taxon>
    </lineage>
</organism>
<feature type="region of interest" description="Disordered" evidence="1">
    <location>
        <begin position="29"/>
        <end position="84"/>
    </location>
</feature>
<accession>A0AAD2HJH2</accession>
<name>A0AAD2HJH2_9AGAR</name>
<evidence type="ECO:0000313" key="2">
    <source>
        <dbReference type="EMBL" id="CAK5264019.1"/>
    </source>
</evidence>
<protein>
    <submittedName>
        <fullName evidence="4">Uncharacterized protein</fullName>
    </submittedName>
</protein>